<evidence type="ECO:0000313" key="4">
    <source>
        <dbReference type="EMBL" id="KAH7125698.1"/>
    </source>
</evidence>
<feature type="compositionally biased region" description="Basic and acidic residues" evidence="1">
    <location>
        <begin position="649"/>
        <end position="662"/>
    </location>
</feature>
<proteinExistence type="predicted"/>
<feature type="compositionally biased region" description="Polar residues" evidence="1">
    <location>
        <begin position="713"/>
        <end position="724"/>
    </location>
</feature>
<evidence type="ECO:0000256" key="3">
    <source>
        <dbReference type="SAM" id="SignalP"/>
    </source>
</evidence>
<feature type="compositionally biased region" description="Polar residues" evidence="1">
    <location>
        <begin position="1084"/>
        <end position="1094"/>
    </location>
</feature>
<feature type="region of interest" description="Disordered" evidence="1">
    <location>
        <begin position="816"/>
        <end position="850"/>
    </location>
</feature>
<dbReference type="InterPro" id="IPR011043">
    <property type="entry name" value="Gal_Oxase/kelch_b-propeller"/>
</dbReference>
<feature type="region of interest" description="Disordered" evidence="1">
    <location>
        <begin position="883"/>
        <end position="937"/>
    </location>
</feature>
<feature type="region of interest" description="Disordered" evidence="1">
    <location>
        <begin position="575"/>
        <end position="637"/>
    </location>
</feature>
<feature type="region of interest" description="Disordered" evidence="1">
    <location>
        <begin position="995"/>
        <end position="1019"/>
    </location>
</feature>
<feature type="transmembrane region" description="Helical" evidence="2">
    <location>
        <begin position="466"/>
        <end position="487"/>
    </location>
</feature>
<evidence type="ECO:0008006" key="6">
    <source>
        <dbReference type="Google" id="ProtNLM"/>
    </source>
</evidence>
<feature type="compositionally biased region" description="Low complexity" evidence="1">
    <location>
        <begin position="725"/>
        <end position="735"/>
    </location>
</feature>
<sequence length="1165" mass="126385">MPPSRSSSPAPSLLCMRWSTMLHVPLICISLLLSTSKAQQLPYNPTHILQNDSRLYVFKPSTDSGYGQFELGSIDLSSTLSASKLSYTTLYPSLPFLQSNSIRAFTPLLDNGGNMTVYTGDCASGAGGAQVWSFTPTSSKKNGNGTWAKESIAFDGNGKHRQAIGANFLNSGMSFSAVVGDDAFGTGAYFFGGMCPFEGIDKDWQSSANYSNLMVTLEPSQTGSKSLSYQLGTSSSRGPPIPEAGFTLTGLSPSFSNRSDGSQTQQQNFVLVGGHTSSAFINMSQVALFSLPQQGWTFVPVSQPNTERTDIAVRKDVDHVEPRSGHTAVLTSDGQHIVVFGGWIGDVDTPAEPQLAILNVGEGYGGHGPWEWTVPLTSGSGPATDSGIYGHGAAMLPGGVMMVMGGYSIPSSNSRRRRATQTASSQTLFFNISSNSWITEYSPPPKITAGSSNDGPLSKTSQKAGLGVGLGIGMSAVLSLLCFYLWYTRRSKKQREDREKQLRDLAMDAHRYDLGCLTPGIDGRGGHADAAGYFDDPNDTIFYPSAGRNNQGWRSANGHEAERTGLLVEIPSPTRGLRRSLSSRNGHHTSRYDERRVKGSGHIHPIDELEEEQEHENVPLTSRPEMAERSNNNAASVFDKVPVLDPFTDHSRSRSIENEQKLHSVPTSPTRDGITESHSHTDWQSAIGTLLGRKLSQNSNGRLSPDRSDRTESNLSDRSTRSGLSSHSTGGSVGRSVSMRSAAIVNNANHANPFRTPNPSPTSSRANHYSEGWESPTDPRTQSLTSIRSNGRPVDDKDSFTTARTSFLQLQAEGEALLGGNPDRPRPGTSSTSNASNALTYENTEPSMSRAGTVTTATSITDGPIRTRRKSWLGSVRRVLGRSISTTDSRTRSLTTSTPQLDSYKDDPASPVNPETNRMSFPAAAPPRRAASDASFWRNRRGKQDWLDEELDPNDPCTRWRRNSGDNWGAPEDVAHAEKERQRQEWRERGNLISLADDDLPTPRTPIRPSDLGAIGGLDDRPCTPADEDDWDVEAAVERRVVQVMFTVPRSKLRVVNADIERSSILSLQRENSDDSIPRGADTGSPSGSPNSRVKNIAGRFEQLTSSSSPRMTPRITPRPSPSPSIQSLKVRARGSKNSLAIKKSEVSLKSKGRLVSEDITMGER</sequence>
<feature type="compositionally biased region" description="Low complexity" evidence="1">
    <location>
        <begin position="883"/>
        <end position="898"/>
    </location>
</feature>
<dbReference type="OrthoDB" id="205993at2759"/>
<feature type="chain" id="PRO_5040335673" description="Galactose oxidase" evidence="3">
    <location>
        <begin position="39"/>
        <end position="1165"/>
    </location>
</feature>
<comment type="caution">
    <text evidence="4">The sequence shown here is derived from an EMBL/GenBank/DDBJ whole genome shotgun (WGS) entry which is preliminary data.</text>
</comment>
<feature type="compositionally biased region" description="Low complexity" evidence="1">
    <location>
        <begin position="829"/>
        <end position="838"/>
    </location>
</feature>
<keyword evidence="2" id="KW-1133">Transmembrane helix</keyword>
<feature type="region of interest" description="Disordered" evidence="1">
    <location>
        <begin position="649"/>
        <end position="735"/>
    </location>
</feature>
<keyword evidence="2" id="KW-0472">Membrane</keyword>
<feature type="region of interest" description="Disordered" evidence="1">
    <location>
        <begin position="1067"/>
        <end position="1137"/>
    </location>
</feature>
<organism evidence="4 5">
    <name type="scientific">Dendryphion nanum</name>
    <dbReference type="NCBI Taxonomy" id="256645"/>
    <lineage>
        <taxon>Eukaryota</taxon>
        <taxon>Fungi</taxon>
        <taxon>Dikarya</taxon>
        <taxon>Ascomycota</taxon>
        <taxon>Pezizomycotina</taxon>
        <taxon>Dothideomycetes</taxon>
        <taxon>Pleosporomycetidae</taxon>
        <taxon>Pleosporales</taxon>
        <taxon>Torulaceae</taxon>
        <taxon>Dendryphion</taxon>
    </lineage>
</organism>
<feature type="compositionally biased region" description="Polar residues" evidence="1">
    <location>
        <begin position="778"/>
        <end position="789"/>
    </location>
</feature>
<reference evidence="4" key="1">
    <citation type="journal article" date="2021" name="Nat. Commun.">
        <title>Genetic determinants of endophytism in the Arabidopsis root mycobiome.</title>
        <authorList>
            <person name="Mesny F."/>
            <person name="Miyauchi S."/>
            <person name="Thiergart T."/>
            <person name="Pickel B."/>
            <person name="Atanasova L."/>
            <person name="Karlsson M."/>
            <person name="Huettel B."/>
            <person name="Barry K.W."/>
            <person name="Haridas S."/>
            <person name="Chen C."/>
            <person name="Bauer D."/>
            <person name="Andreopoulos W."/>
            <person name="Pangilinan J."/>
            <person name="LaButti K."/>
            <person name="Riley R."/>
            <person name="Lipzen A."/>
            <person name="Clum A."/>
            <person name="Drula E."/>
            <person name="Henrissat B."/>
            <person name="Kohler A."/>
            <person name="Grigoriev I.V."/>
            <person name="Martin F.M."/>
            <person name="Hacquard S."/>
        </authorList>
    </citation>
    <scope>NUCLEOTIDE SEQUENCE</scope>
    <source>
        <strain evidence="4">MPI-CAGE-CH-0243</strain>
    </source>
</reference>
<gene>
    <name evidence="4" type="ORF">B0J11DRAFT_529051</name>
</gene>
<feature type="compositionally biased region" description="Polar residues" evidence="1">
    <location>
        <begin position="839"/>
        <end position="850"/>
    </location>
</feature>
<evidence type="ECO:0000256" key="2">
    <source>
        <dbReference type="SAM" id="Phobius"/>
    </source>
</evidence>
<dbReference type="Gene3D" id="2.120.10.80">
    <property type="entry name" value="Kelch-type beta propeller"/>
    <property type="match status" value="1"/>
</dbReference>
<name>A0A9P9DUM3_9PLEO</name>
<keyword evidence="2" id="KW-0812">Transmembrane</keyword>
<feature type="compositionally biased region" description="Polar residues" evidence="1">
    <location>
        <begin position="747"/>
        <end position="767"/>
    </location>
</feature>
<evidence type="ECO:0000313" key="5">
    <source>
        <dbReference type="Proteomes" id="UP000700596"/>
    </source>
</evidence>
<dbReference type="SUPFAM" id="SSF50965">
    <property type="entry name" value="Galactose oxidase, central domain"/>
    <property type="match status" value="1"/>
</dbReference>
<feature type="compositionally biased region" description="Low complexity" evidence="1">
    <location>
        <begin position="1105"/>
        <end position="1116"/>
    </location>
</feature>
<dbReference type="AlphaFoldDB" id="A0A9P9DUM3"/>
<accession>A0A9P9DUM3</accession>
<dbReference type="Proteomes" id="UP000700596">
    <property type="component" value="Unassembled WGS sequence"/>
</dbReference>
<protein>
    <recommendedName>
        <fullName evidence="6">Galactose oxidase</fullName>
    </recommendedName>
</protein>
<evidence type="ECO:0000256" key="1">
    <source>
        <dbReference type="SAM" id="MobiDB-lite"/>
    </source>
</evidence>
<dbReference type="InterPro" id="IPR015915">
    <property type="entry name" value="Kelch-typ_b-propeller"/>
</dbReference>
<feature type="region of interest" description="Disordered" evidence="1">
    <location>
        <begin position="747"/>
        <end position="799"/>
    </location>
</feature>
<keyword evidence="5" id="KW-1185">Reference proteome</keyword>
<feature type="signal peptide" evidence="3">
    <location>
        <begin position="1"/>
        <end position="38"/>
    </location>
</feature>
<keyword evidence="3" id="KW-0732">Signal</keyword>
<feature type="transmembrane region" description="Helical" evidence="2">
    <location>
        <begin position="388"/>
        <end position="409"/>
    </location>
</feature>
<dbReference type="EMBL" id="JAGMWT010000007">
    <property type="protein sequence ID" value="KAH7125698.1"/>
    <property type="molecule type" value="Genomic_DNA"/>
</dbReference>